<keyword evidence="2" id="KW-0808">Transferase</keyword>
<sequence length="77" mass="8664">MKIKAVEFYSGIGGMHYALREAFADSCVLAACDINTTANEIYAYNFPETRLLQNNIQALTVNKLDKMEADLWMMSPP</sequence>
<dbReference type="AlphaFoldDB" id="A0AA36M953"/>
<evidence type="ECO:0000256" key="2">
    <source>
        <dbReference type="ARBA" id="ARBA00022679"/>
    </source>
</evidence>
<reference evidence="4" key="1">
    <citation type="submission" date="2023-07" db="EMBL/GenBank/DDBJ databases">
        <authorList>
            <consortium name="CYATHOMIX"/>
        </authorList>
    </citation>
    <scope>NUCLEOTIDE SEQUENCE</scope>
    <source>
        <strain evidence="4">N/A</strain>
    </source>
</reference>
<dbReference type="GO" id="GO:0032259">
    <property type="term" value="P:methylation"/>
    <property type="evidence" value="ECO:0007669"/>
    <property type="project" value="UniProtKB-KW"/>
</dbReference>
<protein>
    <recommendedName>
        <fullName evidence="6">DNA (cytosine-5-)-methyltransferase</fullName>
    </recommendedName>
</protein>
<gene>
    <name evidence="4" type="ORF">CYNAS_LOCUS16052</name>
</gene>
<dbReference type="InterPro" id="IPR050750">
    <property type="entry name" value="C5-MTase"/>
</dbReference>
<evidence type="ECO:0000313" key="4">
    <source>
        <dbReference type="EMBL" id="CAJ0604069.1"/>
    </source>
</evidence>
<keyword evidence="1" id="KW-0489">Methyltransferase</keyword>
<evidence type="ECO:0008006" key="6">
    <source>
        <dbReference type="Google" id="ProtNLM"/>
    </source>
</evidence>
<name>A0AA36M953_CYLNA</name>
<comment type="caution">
    <text evidence="4">The sequence shown here is derived from an EMBL/GenBank/DDBJ whole genome shotgun (WGS) entry which is preliminary data.</text>
</comment>
<dbReference type="SUPFAM" id="SSF53335">
    <property type="entry name" value="S-adenosyl-L-methionine-dependent methyltransferases"/>
    <property type="match status" value="1"/>
</dbReference>
<dbReference type="Proteomes" id="UP001176961">
    <property type="component" value="Unassembled WGS sequence"/>
</dbReference>
<evidence type="ECO:0000256" key="3">
    <source>
        <dbReference type="ARBA" id="ARBA00022691"/>
    </source>
</evidence>
<organism evidence="4 5">
    <name type="scientific">Cylicocyclus nassatus</name>
    <name type="common">Nematode worm</name>
    <dbReference type="NCBI Taxonomy" id="53992"/>
    <lineage>
        <taxon>Eukaryota</taxon>
        <taxon>Metazoa</taxon>
        <taxon>Ecdysozoa</taxon>
        <taxon>Nematoda</taxon>
        <taxon>Chromadorea</taxon>
        <taxon>Rhabditida</taxon>
        <taxon>Rhabditina</taxon>
        <taxon>Rhabditomorpha</taxon>
        <taxon>Strongyloidea</taxon>
        <taxon>Strongylidae</taxon>
        <taxon>Cylicocyclus</taxon>
    </lineage>
</organism>
<keyword evidence="5" id="KW-1185">Reference proteome</keyword>
<keyword evidence="3" id="KW-0949">S-adenosyl-L-methionine</keyword>
<dbReference type="InterPro" id="IPR001525">
    <property type="entry name" value="C5_MeTfrase"/>
</dbReference>
<dbReference type="GO" id="GO:0005634">
    <property type="term" value="C:nucleus"/>
    <property type="evidence" value="ECO:0007669"/>
    <property type="project" value="TreeGrafter"/>
</dbReference>
<dbReference type="PANTHER" id="PTHR46098:SF1">
    <property type="entry name" value="TRNA (CYTOSINE(38)-C(5))-METHYLTRANSFERASE"/>
    <property type="match status" value="1"/>
</dbReference>
<dbReference type="Gene3D" id="3.40.50.150">
    <property type="entry name" value="Vaccinia Virus protein VP39"/>
    <property type="match status" value="1"/>
</dbReference>
<dbReference type="InterPro" id="IPR029063">
    <property type="entry name" value="SAM-dependent_MTases_sf"/>
</dbReference>
<accession>A0AA36M953</accession>
<dbReference type="EMBL" id="CATQJL010000305">
    <property type="protein sequence ID" value="CAJ0604069.1"/>
    <property type="molecule type" value="Genomic_DNA"/>
</dbReference>
<evidence type="ECO:0000256" key="1">
    <source>
        <dbReference type="ARBA" id="ARBA00022603"/>
    </source>
</evidence>
<dbReference type="PANTHER" id="PTHR46098">
    <property type="entry name" value="TRNA (CYTOSINE(38)-C(5))-METHYLTRANSFERASE"/>
    <property type="match status" value="1"/>
</dbReference>
<dbReference type="GO" id="GO:0008168">
    <property type="term" value="F:methyltransferase activity"/>
    <property type="evidence" value="ECO:0007669"/>
    <property type="project" value="UniProtKB-KW"/>
</dbReference>
<evidence type="ECO:0000313" key="5">
    <source>
        <dbReference type="Proteomes" id="UP001176961"/>
    </source>
</evidence>
<dbReference type="Pfam" id="PF00145">
    <property type="entry name" value="DNA_methylase"/>
    <property type="match status" value="1"/>
</dbReference>
<proteinExistence type="predicted"/>